<keyword evidence="1" id="KW-0732">Signal</keyword>
<evidence type="ECO:0000256" key="1">
    <source>
        <dbReference type="SAM" id="SignalP"/>
    </source>
</evidence>
<dbReference type="Proteomes" id="UP001178303">
    <property type="component" value="Chromosome"/>
</dbReference>
<dbReference type="EMBL" id="CP126099">
    <property type="protein sequence ID" value="WHY26780.1"/>
    <property type="molecule type" value="Genomic_DNA"/>
</dbReference>
<gene>
    <name evidence="2" type="ORF">QNH45_14685</name>
</gene>
<proteinExistence type="predicted"/>
<feature type="chain" id="PRO_5041702663" description="Lipoprotein" evidence="1">
    <location>
        <begin position="23"/>
        <end position="149"/>
    </location>
</feature>
<accession>A0AA95LPG2</accession>
<dbReference type="AlphaFoldDB" id="A0AA95LPG2"/>
<name>A0AA95LPG2_9BACI</name>
<evidence type="ECO:0008006" key="4">
    <source>
        <dbReference type="Google" id="ProtNLM"/>
    </source>
</evidence>
<protein>
    <recommendedName>
        <fullName evidence="4">Lipoprotein</fullName>
    </recommendedName>
</protein>
<sequence>MKKFIYSFLLCGLITLNGCVSAQNDYESYWVLEKSSYNEDGSGLTNLYEKAQEDPTMVHYSNDSISEGKRLVYLAFGKNYKNDEITVQKVIDEKDTSVIVLQIQKGQGKDENPVLYIGVPKLRDSIKIVDTDGMKIFEMKKGEGFTSQQ</sequence>
<dbReference type="RefSeq" id="WP_283881301.1">
    <property type="nucleotide sequence ID" value="NZ_CP126099.1"/>
</dbReference>
<evidence type="ECO:0000313" key="2">
    <source>
        <dbReference type="EMBL" id="WHY26780.1"/>
    </source>
</evidence>
<evidence type="ECO:0000313" key="3">
    <source>
        <dbReference type="Proteomes" id="UP001178303"/>
    </source>
</evidence>
<feature type="signal peptide" evidence="1">
    <location>
        <begin position="1"/>
        <end position="22"/>
    </location>
</feature>
<reference evidence="2" key="1">
    <citation type="submission" date="2023-05" db="EMBL/GenBank/DDBJ databases">
        <title>Comparative genomics of Bacillaceae isolates and their secondary metabolite potential.</title>
        <authorList>
            <person name="Song L."/>
            <person name="Nielsen L.J."/>
            <person name="Mohite O."/>
            <person name="Xu X."/>
            <person name="Weber T."/>
            <person name="Kovacs A.T."/>
        </authorList>
    </citation>
    <scope>NUCLEOTIDE SEQUENCE</scope>
    <source>
        <strain evidence="2">LN15</strain>
    </source>
</reference>
<organism evidence="2 3">
    <name type="scientific">Bacillus wiedmannii</name>
    <dbReference type="NCBI Taxonomy" id="1890302"/>
    <lineage>
        <taxon>Bacteria</taxon>
        <taxon>Bacillati</taxon>
        <taxon>Bacillota</taxon>
        <taxon>Bacilli</taxon>
        <taxon>Bacillales</taxon>
        <taxon>Bacillaceae</taxon>
        <taxon>Bacillus</taxon>
        <taxon>Bacillus cereus group</taxon>
    </lineage>
</organism>